<dbReference type="Pfam" id="PF11790">
    <property type="entry name" value="Glyco_hydro_cc"/>
    <property type="match status" value="1"/>
</dbReference>
<dbReference type="RefSeq" id="XP_033675665.1">
    <property type="nucleotide sequence ID" value="XM_033830614.1"/>
</dbReference>
<keyword evidence="4" id="KW-0378">Hydrolase</keyword>
<feature type="chain" id="PRO_5025597636" evidence="2">
    <location>
        <begin position="19"/>
        <end position="452"/>
    </location>
</feature>
<evidence type="ECO:0000313" key="5">
    <source>
        <dbReference type="Proteomes" id="UP000800094"/>
    </source>
</evidence>
<sequence>MSSSIKLSLLALAGVAAAVPHYGAHSKFHHRPSGSGPYWGGNATRPHPTATGLAEEATTTTYLDETITSTITSTVYLTLSPSPVEAPSSVGVAEAPTGGDACGPATVYVTATSKVTVTVPAGGEASSVYTPPSTPEVPYSSAAPEAPSSFAIASSAVVEEQPSSKAPEYTPVVTPEEVYSSAVETPAPSSAAPESSAPASSAAPSATPSSPAYSGGKRGLAYRWDGAADCKSFADKGFGFAWNWESDSRGDIGGIAFIPTLRTLDNAGDWAEKSEAAISGGSTVVFGFNEPDMPSQANMGVAAACDAWKTYMNPIASAHPDVTIVGPSVSSSETEGQGLSWLTQFQSQCTEAVWGSAAFHWYGPSSAGFDAFKAYIEKASAQIGKPFFVTEFGLTGASPEESAAFLKSAQEYLDAKDGCQGYSYFAVGSFDASANLLGTADSLTATGEVYVS</sequence>
<dbReference type="Proteomes" id="UP000800094">
    <property type="component" value="Unassembled WGS sequence"/>
</dbReference>
<evidence type="ECO:0000259" key="3">
    <source>
        <dbReference type="Pfam" id="PF11790"/>
    </source>
</evidence>
<dbReference type="EMBL" id="ML987216">
    <property type="protein sequence ID" value="KAF2240661.1"/>
    <property type="molecule type" value="Genomic_DNA"/>
</dbReference>
<dbReference type="InterPro" id="IPR017853">
    <property type="entry name" value="GH"/>
</dbReference>
<feature type="compositionally biased region" description="Low complexity" evidence="1">
    <location>
        <begin position="180"/>
        <end position="212"/>
    </location>
</feature>
<reference evidence="4" key="1">
    <citation type="journal article" date="2020" name="Stud. Mycol.">
        <title>101 Dothideomycetes genomes: a test case for predicting lifestyles and emergence of pathogens.</title>
        <authorList>
            <person name="Haridas S."/>
            <person name="Albert R."/>
            <person name="Binder M."/>
            <person name="Bloem J."/>
            <person name="Labutti K."/>
            <person name="Salamov A."/>
            <person name="Andreopoulos B."/>
            <person name="Baker S."/>
            <person name="Barry K."/>
            <person name="Bills G."/>
            <person name="Bluhm B."/>
            <person name="Cannon C."/>
            <person name="Castanera R."/>
            <person name="Culley D."/>
            <person name="Daum C."/>
            <person name="Ezra D."/>
            <person name="Gonzalez J."/>
            <person name="Henrissat B."/>
            <person name="Kuo A."/>
            <person name="Liang C."/>
            <person name="Lipzen A."/>
            <person name="Lutzoni F."/>
            <person name="Magnuson J."/>
            <person name="Mondo S."/>
            <person name="Nolan M."/>
            <person name="Ohm R."/>
            <person name="Pangilinan J."/>
            <person name="Park H.-J."/>
            <person name="Ramirez L."/>
            <person name="Alfaro M."/>
            <person name="Sun H."/>
            <person name="Tritt A."/>
            <person name="Yoshinaga Y."/>
            <person name="Zwiers L.-H."/>
            <person name="Turgeon B."/>
            <person name="Goodwin S."/>
            <person name="Spatafora J."/>
            <person name="Crous P."/>
            <person name="Grigoriev I."/>
        </authorList>
    </citation>
    <scope>NUCLEOTIDE SEQUENCE</scope>
    <source>
        <strain evidence="4">CBS 122368</strain>
    </source>
</reference>
<evidence type="ECO:0000256" key="1">
    <source>
        <dbReference type="SAM" id="MobiDB-lite"/>
    </source>
</evidence>
<feature type="region of interest" description="Disordered" evidence="1">
    <location>
        <begin position="122"/>
        <end position="144"/>
    </location>
</feature>
<dbReference type="PANTHER" id="PTHR34154:SF13">
    <property type="entry name" value="ASL1-LIKE GLYCOSYL HYDROLASE CATALYTIC DOMAIN-CONTAINING PROTEIN"/>
    <property type="match status" value="1"/>
</dbReference>
<dbReference type="AlphaFoldDB" id="A0A6A6HRM3"/>
<accession>A0A6A6HRM3</accession>
<feature type="domain" description="Asl1-like glycosyl hydrolase catalytic" evidence="3">
    <location>
        <begin position="219"/>
        <end position="450"/>
    </location>
</feature>
<gene>
    <name evidence="4" type="ORF">BU26DRAFT_525883</name>
</gene>
<dbReference type="InterPro" id="IPR053183">
    <property type="entry name" value="ASL1"/>
</dbReference>
<feature type="region of interest" description="Disordered" evidence="1">
    <location>
        <begin position="177"/>
        <end position="215"/>
    </location>
</feature>
<dbReference type="Gene3D" id="3.20.20.80">
    <property type="entry name" value="Glycosidases"/>
    <property type="match status" value="1"/>
</dbReference>
<dbReference type="InterPro" id="IPR024655">
    <property type="entry name" value="Asl1_glyco_hydro_catalytic"/>
</dbReference>
<evidence type="ECO:0000256" key="2">
    <source>
        <dbReference type="SAM" id="SignalP"/>
    </source>
</evidence>
<dbReference type="GO" id="GO:0071966">
    <property type="term" value="P:fungal-type cell wall polysaccharide metabolic process"/>
    <property type="evidence" value="ECO:0007669"/>
    <property type="project" value="TreeGrafter"/>
</dbReference>
<dbReference type="PANTHER" id="PTHR34154">
    <property type="entry name" value="ALKALI-SENSITIVE LINKAGE PROTEIN 1"/>
    <property type="match status" value="1"/>
</dbReference>
<evidence type="ECO:0000313" key="4">
    <source>
        <dbReference type="EMBL" id="KAF2240661.1"/>
    </source>
</evidence>
<name>A0A6A6HRM3_9PLEO</name>
<keyword evidence="5" id="KW-1185">Reference proteome</keyword>
<proteinExistence type="predicted"/>
<keyword evidence="2" id="KW-0732">Signal</keyword>
<feature type="signal peptide" evidence="2">
    <location>
        <begin position="1"/>
        <end position="18"/>
    </location>
</feature>
<feature type="region of interest" description="Disordered" evidence="1">
    <location>
        <begin position="26"/>
        <end position="45"/>
    </location>
</feature>
<dbReference type="GO" id="GO:0009277">
    <property type="term" value="C:fungal-type cell wall"/>
    <property type="evidence" value="ECO:0007669"/>
    <property type="project" value="TreeGrafter"/>
</dbReference>
<dbReference type="GO" id="GO:0016787">
    <property type="term" value="F:hydrolase activity"/>
    <property type="evidence" value="ECO:0007669"/>
    <property type="project" value="UniProtKB-KW"/>
</dbReference>
<organism evidence="4 5">
    <name type="scientific">Trematosphaeria pertusa</name>
    <dbReference type="NCBI Taxonomy" id="390896"/>
    <lineage>
        <taxon>Eukaryota</taxon>
        <taxon>Fungi</taxon>
        <taxon>Dikarya</taxon>
        <taxon>Ascomycota</taxon>
        <taxon>Pezizomycotina</taxon>
        <taxon>Dothideomycetes</taxon>
        <taxon>Pleosporomycetidae</taxon>
        <taxon>Pleosporales</taxon>
        <taxon>Massarineae</taxon>
        <taxon>Trematosphaeriaceae</taxon>
        <taxon>Trematosphaeria</taxon>
    </lineage>
</organism>
<dbReference type="SUPFAM" id="SSF51445">
    <property type="entry name" value="(Trans)glycosidases"/>
    <property type="match status" value="1"/>
</dbReference>
<protein>
    <submittedName>
        <fullName evidence="4">Glycoside hydrolase family 128 protein</fullName>
    </submittedName>
</protein>
<dbReference type="GeneID" id="54583944"/>
<dbReference type="OrthoDB" id="43654at2759"/>